<organism evidence="1 2">
    <name type="scientific">Fusarium poae</name>
    <dbReference type="NCBI Taxonomy" id="36050"/>
    <lineage>
        <taxon>Eukaryota</taxon>
        <taxon>Fungi</taxon>
        <taxon>Dikarya</taxon>
        <taxon>Ascomycota</taxon>
        <taxon>Pezizomycotina</taxon>
        <taxon>Sordariomycetes</taxon>
        <taxon>Hypocreomycetidae</taxon>
        <taxon>Hypocreales</taxon>
        <taxon>Nectriaceae</taxon>
        <taxon>Fusarium</taxon>
    </lineage>
</organism>
<gene>
    <name evidence="1" type="ORF">FPOA_06379</name>
</gene>
<protein>
    <submittedName>
        <fullName evidence="1">Uncharacterized protein</fullName>
    </submittedName>
</protein>
<sequence>MIKRDMRVQPLIQSRRFCRSLSHRPHAWHEPRRAYILVFVSQRGVEINDLNVDGSRSGKHISFAVPRSPTNHKLLSSTTANLSGPSHNYLHHLSTSLSQHEHPCTKCLPLTIPQTKSCI</sequence>
<comment type="caution">
    <text evidence="1">The sequence shown here is derived from an EMBL/GenBank/DDBJ whole genome shotgun (WGS) entry which is preliminary data.</text>
</comment>
<evidence type="ECO:0000313" key="2">
    <source>
        <dbReference type="Proteomes" id="UP000091967"/>
    </source>
</evidence>
<reference evidence="1 2" key="1">
    <citation type="submission" date="2016-06" db="EMBL/GenBank/DDBJ databases">
        <title>Living apart together: crosstalk between the core and supernumerary genomes in a fungal plant pathogen.</title>
        <authorList>
            <person name="Vanheule A."/>
            <person name="Audenaert K."/>
            <person name="Warris S."/>
            <person name="Van De Geest H."/>
            <person name="Schijlen E."/>
            <person name="Hofte M."/>
            <person name="De Saeger S."/>
            <person name="Haesaert G."/>
            <person name="Waalwijk C."/>
            <person name="Van Der Lee T."/>
        </authorList>
    </citation>
    <scope>NUCLEOTIDE SEQUENCE [LARGE SCALE GENOMIC DNA]</scope>
    <source>
        <strain evidence="1 2">2516</strain>
    </source>
</reference>
<name>A0A1B8AZE5_FUSPO</name>
<dbReference type="AlphaFoldDB" id="A0A1B8AZE5"/>
<proteinExistence type="predicted"/>
<keyword evidence="2" id="KW-1185">Reference proteome</keyword>
<accession>A0A1B8AZE5</accession>
<dbReference type="Proteomes" id="UP000091967">
    <property type="component" value="Unassembled WGS sequence"/>
</dbReference>
<evidence type="ECO:0000313" key="1">
    <source>
        <dbReference type="EMBL" id="OBS25844.1"/>
    </source>
</evidence>
<dbReference type="EMBL" id="LYXU01000002">
    <property type="protein sequence ID" value="OBS25844.1"/>
    <property type="molecule type" value="Genomic_DNA"/>
</dbReference>